<dbReference type="AlphaFoldDB" id="A0A2W5NL20"/>
<dbReference type="Proteomes" id="UP000249185">
    <property type="component" value="Unassembled WGS sequence"/>
</dbReference>
<comment type="caution">
    <text evidence="2">The sequence shown here is derived from an EMBL/GenBank/DDBJ whole genome shotgun (WGS) entry which is preliminary data.</text>
</comment>
<keyword evidence="1" id="KW-0732">Signal</keyword>
<reference evidence="2 3" key="1">
    <citation type="submission" date="2017-08" db="EMBL/GenBank/DDBJ databases">
        <title>Infants hospitalized years apart are colonized by the same room-sourced microbial strains.</title>
        <authorList>
            <person name="Brooks B."/>
            <person name="Olm M.R."/>
            <person name="Firek B.A."/>
            <person name="Baker R."/>
            <person name="Thomas B.C."/>
            <person name="Morowitz M.J."/>
            <person name="Banfield J.F."/>
        </authorList>
    </citation>
    <scope>NUCLEOTIDE SEQUENCE [LARGE SCALE GENOMIC DNA]</scope>
    <source>
        <strain evidence="2">S2_005_002_R2_34</strain>
    </source>
</reference>
<proteinExistence type="predicted"/>
<evidence type="ECO:0000313" key="2">
    <source>
        <dbReference type="EMBL" id="PZQ51535.1"/>
    </source>
</evidence>
<protein>
    <submittedName>
        <fullName evidence="2">Uncharacterized protein</fullName>
    </submittedName>
</protein>
<sequence>MKTNINLLAAAAIALSAAAPAFAANDQLVAAAGLSQAEASDLSLAEIAQAKFNRGDRGDATPLIVAREPASAANRDRFARSVGVSSDEAEGLSLGQLAAIKFNRTQTGGDRLPVKGAASIATRSAQNPAARAQLIANAGLDQDEAAGLTLTEIAQAKFNRDTDQ</sequence>
<gene>
    <name evidence="2" type="ORF">DI556_05110</name>
</gene>
<accession>A0A2W5NL20</accession>
<feature type="signal peptide" evidence="1">
    <location>
        <begin position="1"/>
        <end position="23"/>
    </location>
</feature>
<name>A0A2W5NL20_RHOSU</name>
<organism evidence="2 3">
    <name type="scientific">Rhodovulum sulfidophilum</name>
    <name type="common">Rhodobacter sulfidophilus</name>
    <dbReference type="NCBI Taxonomy" id="35806"/>
    <lineage>
        <taxon>Bacteria</taxon>
        <taxon>Pseudomonadati</taxon>
        <taxon>Pseudomonadota</taxon>
        <taxon>Alphaproteobacteria</taxon>
        <taxon>Rhodobacterales</taxon>
        <taxon>Paracoccaceae</taxon>
        <taxon>Rhodovulum</taxon>
    </lineage>
</organism>
<evidence type="ECO:0000256" key="1">
    <source>
        <dbReference type="SAM" id="SignalP"/>
    </source>
</evidence>
<feature type="chain" id="PRO_5016110919" evidence="1">
    <location>
        <begin position="24"/>
        <end position="164"/>
    </location>
</feature>
<dbReference type="EMBL" id="QFPW01000002">
    <property type="protein sequence ID" value="PZQ51535.1"/>
    <property type="molecule type" value="Genomic_DNA"/>
</dbReference>
<evidence type="ECO:0000313" key="3">
    <source>
        <dbReference type="Proteomes" id="UP000249185"/>
    </source>
</evidence>